<evidence type="ECO:0008006" key="4">
    <source>
        <dbReference type="Google" id="ProtNLM"/>
    </source>
</evidence>
<sequence length="599" mass="67282">MLFELSYTMHLGIHRREIVIRIVFQPNMPKKGDASREKSRSGHGKLTHQTHISDEEPIAKMMEAVMDLPERPPPFEFITLTDKPATQQSDFSYLVRSHAMQAVIHERRNPDAKKRKLALQRAADTETKTSKELSGKFKLNTWKKKKRGKKGEVAQESESGENASEKEGDDVVSEIQVSASNHAADEMLKGYHWTEILPSLRAYGELPISTLSRRTQQLLYHYNMGFITNAFAINYDDAWKPFSTTDPALLHATLCLVAQHEDLVRGAEDSSENLFHKGEVMRLMNSRLLDGRYTVTDADITSVALLVILEAINGSYEAATAHKIGLSKMVAVDGGLLSFEQNPVVVRVLSWSDIAYSTRFGASPEYPYLATYLDSTFQISIPNQRQFALDDQALQLMHTLRQISYVVSLPSITPYQKHAATSTATNTEYLILSATSPLVLGTSPQTILSQAFMLAALLYLHLTFRLLPSFPHPSKLHLRLVPEILSLVSSLPPAEYSTPESRDLLLWVVFVCSAASGSGFPRHRKEATETETEMGKGEEHVINARDFVVLMREVHPEILGQSKAQVRARLRSVVWREGICDSLHDEIWRVVESMRSARA</sequence>
<feature type="region of interest" description="Disordered" evidence="1">
    <location>
        <begin position="145"/>
        <end position="171"/>
    </location>
</feature>
<dbReference type="PANTHER" id="PTHR37540">
    <property type="entry name" value="TRANSCRIPTION FACTOR (ACR-2), PUTATIVE-RELATED-RELATED"/>
    <property type="match status" value="1"/>
</dbReference>
<protein>
    <recommendedName>
        <fullName evidence="4">Transcription factor domain-containing protein</fullName>
    </recommendedName>
</protein>
<dbReference type="STRING" id="1149755.A0A2J6SBV6"/>
<dbReference type="PANTHER" id="PTHR37540:SF5">
    <property type="entry name" value="TRANSCRIPTION FACTOR DOMAIN-CONTAINING PROTEIN"/>
    <property type="match status" value="1"/>
</dbReference>
<feature type="compositionally biased region" description="Basic and acidic residues" evidence="1">
    <location>
        <begin position="123"/>
        <end position="132"/>
    </location>
</feature>
<feature type="region of interest" description="Disordered" evidence="1">
    <location>
        <begin position="29"/>
        <end position="51"/>
    </location>
</feature>
<dbReference type="Proteomes" id="UP000235786">
    <property type="component" value="Unassembled WGS sequence"/>
</dbReference>
<feature type="region of interest" description="Disordered" evidence="1">
    <location>
        <begin position="107"/>
        <end position="132"/>
    </location>
</feature>
<dbReference type="InterPro" id="IPR021858">
    <property type="entry name" value="Fun_TF"/>
</dbReference>
<evidence type="ECO:0000256" key="1">
    <source>
        <dbReference type="SAM" id="MobiDB-lite"/>
    </source>
</evidence>
<accession>A0A2J6SBV6</accession>
<dbReference type="OrthoDB" id="4158087at2759"/>
<organism evidence="2 3">
    <name type="scientific">Hyaloscypha variabilis (strain UAMH 11265 / GT02V1 / F)</name>
    <name type="common">Meliniomyces variabilis</name>
    <dbReference type="NCBI Taxonomy" id="1149755"/>
    <lineage>
        <taxon>Eukaryota</taxon>
        <taxon>Fungi</taxon>
        <taxon>Dikarya</taxon>
        <taxon>Ascomycota</taxon>
        <taxon>Pezizomycotina</taxon>
        <taxon>Leotiomycetes</taxon>
        <taxon>Helotiales</taxon>
        <taxon>Hyaloscyphaceae</taxon>
        <taxon>Hyaloscypha</taxon>
        <taxon>Hyaloscypha variabilis</taxon>
    </lineage>
</organism>
<dbReference type="Pfam" id="PF11951">
    <property type="entry name" value="Fungal_trans_2"/>
    <property type="match status" value="1"/>
</dbReference>
<evidence type="ECO:0000313" key="3">
    <source>
        <dbReference type="Proteomes" id="UP000235786"/>
    </source>
</evidence>
<name>A0A2J6SBV6_HYAVF</name>
<dbReference type="EMBL" id="KZ613937">
    <property type="protein sequence ID" value="PMD48244.1"/>
    <property type="molecule type" value="Genomic_DNA"/>
</dbReference>
<dbReference type="AlphaFoldDB" id="A0A2J6SBV6"/>
<evidence type="ECO:0000313" key="2">
    <source>
        <dbReference type="EMBL" id="PMD48244.1"/>
    </source>
</evidence>
<feature type="compositionally biased region" description="Basic and acidic residues" evidence="1">
    <location>
        <begin position="30"/>
        <end position="40"/>
    </location>
</feature>
<gene>
    <name evidence="2" type="ORF">L207DRAFT_2861</name>
</gene>
<reference evidence="2 3" key="1">
    <citation type="submission" date="2016-04" db="EMBL/GenBank/DDBJ databases">
        <title>A degradative enzymes factory behind the ericoid mycorrhizal symbiosis.</title>
        <authorList>
            <consortium name="DOE Joint Genome Institute"/>
            <person name="Martino E."/>
            <person name="Morin E."/>
            <person name="Grelet G."/>
            <person name="Kuo A."/>
            <person name="Kohler A."/>
            <person name="Daghino S."/>
            <person name="Barry K."/>
            <person name="Choi C."/>
            <person name="Cichocki N."/>
            <person name="Clum A."/>
            <person name="Copeland A."/>
            <person name="Hainaut M."/>
            <person name="Haridas S."/>
            <person name="Labutti K."/>
            <person name="Lindquist E."/>
            <person name="Lipzen A."/>
            <person name="Khouja H.-R."/>
            <person name="Murat C."/>
            <person name="Ohm R."/>
            <person name="Olson A."/>
            <person name="Spatafora J."/>
            <person name="Veneault-Fourrey C."/>
            <person name="Henrissat B."/>
            <person name="Grigoriev I."/>
            <person name="Martin F."/>
            <person name="Perotto S."/>
        </authorList>
    </citation>
    <scope>NUCLEOTIDE SEQUENCE [LARGE SCALE GENOMIC DNA]</scope>
    <source>
        <strain evidence="2 3">F</strain>
    </source>
</reference>
<keyword evidence="3" id="KW-1185">Reference proteome</keyword>
<proteinExistence type="predicted"/>